<dbReference type="EMBL" id="CACRXK020012663">
    <property type="protein sequence ID" value="CAB4023756.1"/>
    <property type="molecule type" value="Genomic_DNA"/>
</dbReference>
<dbReference type="InterPro" id="IPR043502">
    <property type="entry name" value="DNA/RNA_pol_sf"/>
</dbReference>
<dbReference type="Gene3D" id="3.30.420.10">
    <property type="entry name" value="Ribonuclease H-like superfamily/Ribonuclease H"/>
    <property type="match status" value="1"/>
</dbReference>
<dbReference type="GO" id="GO:0003676">
    <property type="term" value="F:nucleic acid binding"/>
    <property type="evidence" value="ECO:0007669"/>
    <property type="project" value="InterPro"/>
</dbReference>
<keyword evidence="1" id="KW-0436">Ligase</keyword>
<dbReference type="InterPro" id="IPR012337">
    <property type="entry name" value="RNaseH-like_sf"/>
</dbReference>
<sequence>TQKTYSVTAVGIACISDDVTEMKIDKISDSFGLTRSQIHRGKGSIDLLIGIDHAFMHTGETRQTKCLVARNSPLGWVVFGSTPGETNRVNKIFCVKFSKPVDLTDFWTTESMGVEVKPCLCEPEKLSQAENEEKLVIEKSCKKVGNQWLIPYPWKKDPKQLPDNRSQAVKRLESTERRLMKQPEQAAAYDKQMMEMNEMNFSRKVTEEELKNYKGPVHYVSHHAILRPEKASTPLRIVFNSSAVLFGVLIPQEDQHVHRFLWRNLDTTRPPDTYVKTVLTFGDKPAPAMAQIALRKTAQEGENESRRAAEAVRDNSYMDDICDSVHSTEDARKLTSEIDSLLKKGGFKIKEWLSNKDLDPNTEQQQHVKPLQPSSNDKVLGVVWNSAKDELRFITKVESVHELNERWQHGPEFLRLPREDWPQDLSEVDDKEVSKEARKIVGTVKTSENCNPIEPKKYSSWRKLIRVTGYVLKFVRKIRKKKTDEAPEQLVNPDPKYLSAQQLNEAETYLIKDAQKDLHNRIKKGELTTLTPFTDSEGVIRVGGRADKATVSYETKHPALLPYASWISLLITRQSHSFGHNGVATTAAKVRRNFWIIRGHDLAKSVKHKCVFCKEMQPKAEVQIGRNKTTKHYGVIFTCLNTRAVHLELAVDCTTMDFLQVLRRFFAMRGYPKCMLSDNGTQLVGAVAELRKMVKGLDAKKLREFSAEKGMEWRFITPAAPQQNGCAEALVKSVKIALKKAIGDSTLTPFELYTCLLEVANLVNQRPIGRIPNDPDDGAYICPNDILLGRASPQVPQGPFNETKNPRKRVEFVQKIIDSFWRRWTRDVFPSLFPRKKWNTTT</sequence>
<accession>A0A6S7IWJ2</accession>
<keyword evidence="2" id="KW-1185">Reference proteome</keyword>
<feature type="non-terminal residue" evidence="1">
    <location>
        <position position="842"/>
    </location>
</feature>
<evidence type="ECO:0000313" key="2">
    <source>
        <dbReference type="Proteomes" id="UP001152795"/>
    </source>
</evidence>
<dbReference type="PANTHER" id="PTHR47331:SF1">
    <property type="entry name" value="GAG-LIKE PROTEIN"/>
    <property type="match status" value="1"/>
</dbReference>
<gene>
    <name evidence="1" type="ORF">PACLA_8A087421</name>
</gene>
<comment type="caution">
    <text evidence="1">The sequence shown here is derived from an EMBL/GenBank/DDBJ whole genome shotgun (WGS) entry which is preliminary data.</text>
</comment>
<proteinExistence type="predicted"/>
<organism evidence="1 2">
    <name type="scientific">Paramuricea clavata</name>
    <name type="common">Red gorgonian</name>
    <name type="synonym">Violescent sea-whip</name>
    <dbReference type="NCBI Taxonomy" id="317549"/>
    <lineage>
        <taxon>Eukaryota</taxon>
        <taxon>Metazoa</taxon>
        <taxon>Cnidaria</taxon>
        <taxon>Anthozoa</taxon>
        <taxon>Octocorallia</taxon>
        <taxon>Malacalcyonacea</taxon>
        <taxon>Plexauridae</taxon>
        <taxon>Paramuricea</taxon>
    </lineage>
</organism>
<dbReference type="OrthoDB" id="5985322at2759"/>
<protein>
    <submittedName>
        <fullName evidence="1">E3 ubiquitin- ligase UBR7</fullName>
    </submittedName>
</protein>
<dbReference type="InterPro" id="IPR036397">
    <property type="entry name" value="RNaseH_sf"/>
</dbReference>
<name>A0A6S7IWJ2_PARCT</name>
<dbReference type="SUPFAM" id="SSF53098">
    <property type="entry name" value="Ribonuclease H-like"/>
    <property type="match status" value="1"/>
</dbReference>
<evidence type="ECO:0000313" key="1">
    <source>
        <dbReference type="EMBL" id="CAB4023756.1"/>
    </source>
</evidence>
<reference evidence="1" key="1">
    <citation type="submission" date="2020-04" db="EMBL/GenBank/DDBJ databases">
        <authorList>
            <person name="Alioto T."/>
            <person name="Alioto T."/>
            <person name="Gomez Garrido J."/>
        </authorList>
    </citation>
    <scope>NUCLEOTIDE SEQUENCE</scope>
    <source>
        <strain evidence="1">A484AB</strain>
    </source>
</reference>
<dbReference type="InterPro" id="IPR001584">
    <property type="entry name" value="Integrase_cat-core"/>
</dbReference>
<dbReference type="Proteomes" id="UP001152795">
    <property type="component" value="Unassembled WGS sequence"/>
</dbReference>
<dbReference type="GO" id="GO:0016874">
    <property type="term" value="F:ligase activity"/>
    <property type="evidence" value="ECO:0007669"/>
    <property type="project" value="UniProtKB-KW"/>
</dbReference>
<dbReference type="AlphaFoldDB" id="A0A6S7IWJ2"/>
<feature type="non-terminal residue" evidence="1">
    <location>
        <position position="1"/>
    </location>
</feature>
<dbReference type="GO" id="GO:0015074">
    <property type="term" value="P:DNA integration"/>
    <property type="evidence" value="ECO:0007669"/>
    <property type="project" value="InterPro"/>
</dbReference>
<dbReference type="PANTHER" id="PTHR47331">
    <property type="entry name" value="PHD-TYPE DOMAIN-CONTAINING PROTEIN"/>
    <property type="match status" value="1"/>
</dbReference>
<dbReference type="SUPFAM" id="SSF56672">
    <property type="entry name" value="DNA/RNA polymerases"/>
    <property type="match status" value="1"/>
</dbReference>
<dbReference type="PROSITE" id="PS50994">
    <property type="entry name" value="INTEGRASE"/>
    <property type="match status" value="1"/>
</dbReference>